<dbReference type="PANTHER" id="PTHR43481:SF4">
    <property type="entry name" value="GLYCEROL-1-PHOSPHATE PHOSPHOHYDROLASE 1-RELATED"/>
    <property type="match status" value="1"/>
</dbReference>
<dbReference type="InterPro" id="IPR023214">
    <property type="entry name" value="HAD_sf"/>
</dbReference>
<dbReference type="InterPro" id="IPR023198">
    <property type="entry name" value="PGP-like_dom2"/>
</dbReference>
<dbReference type="InterPro" id="IPR041492">
    <property type="entry name" value="HAD_2"/>
</dbReference>
<dbReference type="SFLD" id="SFLDG01129">
    <property type="entry name" value="C1.5:_HAD__Beta-PGM__Phosphata"/>
    <property type="match status" value="1"/>
</dbReference>
<reference evidence="1 2" key="1">
    <citation type="submission" date="2022-01" db="EMBL/GenBank/DDBJ databases">
        <title>Flavihumibacter sp. nov., isolated from sediment of a river.</title>
        <authorList>
            <person name="Liu H."/>
        </authorList>
    </citation>
    <scope>NUCLEOTIDE SEQUENCE [LARGE SCALE GENOMIC DNA]</scope>
    <source>
        <strain evidence="1 2">RY-1</strain>
    </source>
</reference>
<organism evidence="1 2">
    <name type="scientific">Flavihumibacter fluminis</name>
    <dbReference type="NCBI Taxonomy" id="2909236"/>
    <lineage>
        <taxon>Bacteria</taxon>
        <taxon>Pseudomonadati</taxon>
        <taxon>Bacteroidota</taxon>
        <taxon>Chitinophagia</taxon>
        <taxon>Chitinophagales</taxon>
        <taxon>Chitinophagaceae</taxon>
        <taxon>Flavihumibacter</taxon>
    </lineage>
</organism>
<name>A0ABS9BN32_9BACT</name>
<comment type="caution">
    <text evidence="1">The sequence shown here is derived from an EMBL/GenBank/DDBJ whole genome shotgun (WGS) entry which is preliminary data.</text>
</comment>
<dbReference type="Proteomes" id="UP001200145">
    <property type="component" value="Unassembled WGS sequence"/>
</dbReference>
<dbReference type="PANTHER" id="PTHR43481">
    <property type="entry name" value="FRUCTOSE-1-PHOSPHATE PHOSPHATASE"/>
    <property type="match status" value="1"/>
</dbReference>
<evidence type="ECO:0000313" key="2">
    <source>
        <dbReference type="Proteomes" id="UP001200145"/>
    </source>
</evidence>
<dbReference type="SUPFAM" id="SSF56784">
    <property type="entry name" value="HAD-like"/>
    <property type="match status" value="1"/>
</dbReference>
<gene>
    <name evidence="1" type="ORF">L0U88_18200</name>
</gene>
<keyword evidence="2" id="KW-1185">Reference proteome</keyword>
<dbReference type="Gene3D" id="1.10.150.240">
    <property type="entry name" value="Putative phosphatase, domain 2"/>
    <property type="match status" value="1"/>
</dbReference>
<dbReference type="Pfam" id="PF13419">
    <property type="entry name" value="HAD_2"/>
    <property type="match status" value="1"/>
</dbReference>
<dbReference type="InterPro" id="IPR036412">
    <property type="entry name" value="HAD-like_sf"/>
</dbReference>
<dbReference type="InterPro" id="IPR051806">
    <property type="entry name" value="HAD-like_SPP"/>
</dbReference>
<dbReference type="PRINTS" id="PR00413">
    <property type="entry name" value="HADHALOGNASE"/>
</dbReference>
<dbReference type="Gene3D" id="3.40.50.1000">
    <property type="entry name" value="HAD superfamily/HAD-like"/>
    <property type="match status" value="1"/>
</dbReference>
<accession>A0ABS9BN32</accession>
<evidence type="ECO:0000313" key="1">
    <source>
        <dbReference type="EMBL" id="MCF1716580.1"/>
    </source>
</evidence>
<protein>
    <submittedName>
        <fullName evidence="1">HAD family phosphatase</fullName>
    </submittedName>
</protein>
<dbReference type="EMBL" id="JAKEVY010000005">
    <property type="protein sequence ID" value="MCF1716580.1"/>
    <property type="molecule type" value="Genomic_DNA"/>
</dbReference>
<dbReference type="InterPro" id="IPR006439">
    <property type="entry name" value="HAD-SF_hydro_IA"/>
</dbReference>
<dbReference type="SFLD" id="SFLDG01135">
    <property type="entry name" value="C1.5.6:_HAD__Beta-PGM__Phospha"/>
    <property type="match status" value="1"/>
</dbReference>
<dbReference type="SFLD" id="SFLDS00003">
    <property type="entry name" value="Haloacid_Dehalogenase"/>
    <property type="match status" value="1"/>
</dbReference>
<proteinExistence type="predicted"/>
<sequence length="224" mass="25168">MISAILFDLDGVILDSNPVIEAFWGKWAEREGIPFNEQIIKETIHGRTTWETIHTLFVHADDARKQEIYDDGVSFDLTMQPALIPGVQDFISGIADRGLPFILVTSSPHKRAWHFLRQQGLAQYFTDSITMEDVTKGKPDPEPYLKGAAKLGIDPDACLVFEDSDSGIRSGLDAGMRVVAVNNSNFNHERVIWTISDFTELQVEEQHLRLEGNKDSGKLAFRLP</sequence>
<dbReference type="RefSeq" id="WP_234867873.1">
    <property type="nucleotide sequence ID" value="NZ_JAKEVY010000005.1"/>
</dbReference>
<dbReference type="NCBIfam" id="TIGR01509">
    <property type="entry name" value="HAD-SF-IA-v3"/>
    <property type="match status" value="1"/>
</dbReference>